<dbReference type="InterPro" id="IPR007934">
    <property type="entry name" value="AbfB_ABD"/>
</dbReference>
<dbReference type="SUPFAM" id="SSF110221">
    <property type="entry name" value="AbfB domain"/>
    <property type="match status" value="1"/>
</dbReference>
<dbReference type="InterPro" id="IPR014284">
    <property type="entry name" value="RNA_pol_sigma-70_dom"/>
</dbReference>
<dbReference type="KEGG" id="afs:AFR_14930"/>
<dbReference type="PANTHER" id="PTHR43133:SF8">
    <property type="entry name" value="RNA POLYMERASE SIGMA FACTOR HI_1459-RELATED"/>
    <property type="match status" value="1"/>
</dbReference>
<dbReference type="OrthoDB" id="8611574at2"/>
<dbReference type="NCBIfam" id="TIGR02937">
    <property type="entry name" value="sigma70-ECF"/>
    <property type="match status" value="1"/>
</dbReference>
<reference evidence="9 10" key="1">
    <citation type="journal article" date="2014" name="J. Biotechnol.">
        <title>Complete genome sequence of the actinobacterium Actinoplanes friuliensis HAG 010964, producer of the lipopeptide antibiotic friulimycin.</title>
        <authorList>
            <person name="Ruckert C."/>
            <person name="Szczepanowski R."/>
            <person name="Albersmeier A."/>
            <person name="Goesmann A."/>
            <person name="Fischer N."/>
            <person name="Steinkamper A."/>
            <person name="Puhler A."/>
            <person name="Biener R."/>
            <person name="Schwartz D."/>
            <person name="Kalinowski J."/>
        </authorList>
    </citation>
    <scope>NUCLEOTIDE SEQUENCE [LARGE SCALE GENOMIC DNA]</scope>
    <source>
        <strain evidence="9 10">DSM 7358</strain>
    </source>
</reference>
<dbReference type="InterPro" id="IPR036195">
    <property type="entry name" value="AbfB_ABD_sf"/>
</dbReference>
<sequence length="507" mass="53711">MRTTRTDDAVVAAQAGDRRALESLSATHLPLVYSIVRRALGPHPDVDDVVQDVMVRALQKLPRLRKPDTFRAWLVTITIRQVGTHLRRQDRSAGRTARITEAVTLADVHSPSEDLTALRVDLSRQRQQVERATRWLDPDDRALLSLWWLEVADQLSRAELASALGLSVAHAGVRLQRMRGHLDANRALTAALEQRPRCAGLAAETRTWDGTPSPLWRKRLTRHVRSCPVCTRTSAAAVAVERLFPTFALLTVPAGLGLGVLGKLAADGAAVGVAVPAAASAGAKAGLLGQLVQAAALHPLVSTVAAGALVAGAGVTTVQLAAPPPPPPAPQVVAAPTRTTARTAVPGTPASASAPAPRASTGAGSATVALGPLSLESQNSPGRFVAAEKGLGVLVKATPATNVTATFIAVPGLADSRCYSFRYADGRFLRHSSWRLRLSPDQRTPLFRGDATFCARPGAAPGSVALESSNYPGWFLRHRDNELWVDQTDGSTAFRTDGSFRVRPPLA</sequence>
<dbReference type="SUPFAM" id="SSF88946">
    <property type="entry name" value="Sigma2 domain of RNA polymerase sigma factors"/>
    <property type="match status" value="1"/>
</dbReference>
<name>U5VW94_9ACTN</name>
<evidence type="ECO:0000256" key="1">
    <source>
        <dbReference type="ARBA" id="ARBA00023015"/>
    </source>
</evidence>
<dbReference type="InterPro" id="IPR039425">
    <property type="entry name" value="RNA_pol_sigma-70-like"/>
</dbReference>
<dbReference type="HOGENOM" id="CLU_505203_0_0_11"/>
<gene>
    <name evidence="9" type="ORF">AFR_14930</name>
</gene>
<evidence type="ECO:0000256" key="5">
    <source>
        <dbReference type="RuleBase" id="RU000716"/>
    </source>
</evidence>
<dbReference type="GO" id="GO:0006352">
    <property type="term" value="P:DNA-templated transcription initiation"/>
    <property type="evidence" value="ECO:0007669"/>
    <property type="project" value="InterPro"/>
</dbReference>
<dbReference type="AlphaFoldDB" id="U5VW94"/>
<dbReference type="Pfam" id="PF05270">
    <property type="entry name" value="AbfB"/>
    <property type="match status" value="1"/>
</dbReference>
<dbReference type="Gene3D" id="2.80.10.50">
    <property type="match status" value="1"/>
</dbReference>
<dbReference type="GO" id="GO:0003677">
    <property type="term" value="F:DNA binding"/>
    <property type="evidence" value="ECO:0007669"/>
    <property type="project" value="UniProtKB-KW"/>
</dbReference>
<dbReference type="CDD" id="cd23399">
    <property type="entry name" value="beta-trefoil_ABD_ABFB"/>
    <property type="match status" value="1"/>
</dbReference>
<feature type="region of interest" description="Disordered" evidence="6">
    <location>
        <begin position="341"/>
        <end position="365"/>
    </location>
</feature>
<keyword evidence="10" id="KW-1185">Reference proteome</keyword>
<dbReference type="GO" id="GO:0016987">
    <property type="term" value="F:sigma factor activity"/>
    <property type="evidence" value="ECO:0007669"/>
    <property type="project" value="UniProtKB-KW"/>
</dbReference>
<evidence type="ECO:0000313" key="9">
    <source>
        <dbReference type="EMBL" id="AGZ41268.1"/>
    </source>
</evidence>
<dbReference type="InterPro" id="IPR007627">
    <property type="entry name" value="RNA_pol_sigma70_r2"/>
</dbReference>
<keyword evidence="3 5" id="KW-0238">DNA-binding</keyword>
<feature type="domain" description="Alpha-L-arabinofuranosidase B arabinose-binding" evidence="8">
    <location>
        <begin position="374"/>
        <end position="502"/>
    </location>
</feature>
<dbReference type="eggNOG" id="COG1595">
    <property type="taxonomic scope" value="Bacteria"/>
</dbReference>
<evidence type="ECO:0000259" key="7">
    <source>
        <dbReference type="Pfam" id="PF04542"/>
    </source>
</evidence>
<keyword evidence="2 5" id="KW-0731">Sigma factor</keyword>
<dbReference type="Proteomes" id="UP000017746">
    <property type="component" value="Chromosome"/>
</dbReference>
<dbReference type="STRING" id="1246995.AFR_14930"/>
<evidence type="ECO:0000256" key="4">
    <source>
        <dbReference type="ARBA" id="ARBA00023163"/>
    </source>
</evidence>
<keyword evidence="4 5" id="KW-0804">Transcription</keyword>
<dbReference type="Gene3D" id="1.10.10.10">
    <property type="entry name" value="Winged helix-like DNA-binding domain superfamily/Winged helix DNA-binding domain"/>
    <property type="match status" value="1"/>
</dbReference>
<protein>
    <recommendedName>
        <fullName evidence="5">RNA polymerase sigma factor</fullName>
    </recommendedName>
</protein>
<feature type="domain" description="RNA polymerase sigma-70 region 2" evidence="7">
    <location>
        <begin position="27"/>
        <end position="91"/>
    </location>
</feature>
<dbReference type="GO" id="GO:0046373">
    <property type="term" value="P:L-arabinose metabolic process"/>
    <property type="evidence" value="ECO:0007669"/>
    <property type="project" value="InterPro"/>
</dbReference>
<evidence type="ECO:0000313" key="10">
    <source>
        <dbReference type="Proteomes" id="UP000017746"/>
    </source>
</evidence>
<dbReference type="InterPro" id="IPR036388">
    <property type="entry name" value="WH-like_DNA-bd_sf"/>
</dbReference>
<dbReference type="PANTHER" id="PTHR43133">
    <property type="entry name" value="RNA POLYMERASE ECF-TYPE SIGMA FACTO"/>
    <property type="match status" value="1"/>
</dbReference>
<organism evidence="9 10">
    <name type="scientific">Actinoplanes friuliensis DSM 7358</name>
    <dbReference type="NCBI Taxonomy" id="1246995"/>
    <lineage>
        <taxon>Bacteria</taxon>
        <taxon>Bacillati</taxon>
        <taxon>Actinomycetota</taxon>
        <taxon>Actinomycetes</taxon>
        <taxon>Micromonosporales</taxon>
        <taxon>Micromonosporaceae</taxon>
        <taxon>Actinoplanes</taxon>
    </lineage>
</organism>
<evidence type="ECO:0000256" key="2">
    <source>
        <dbReference type="ARBA" id="ARBA00023082"/>
    </source>
</evidence>
<dbReference type="PROSITE" id="PS01063">
    <property type="entry name" value="SIGMA70_ECF"/>
    <property type="match status" value="1"/>
</dbReference>
<dbReference type="GO" id="GO:0046556">
    <property type="term" value="F:alpha-L-arabinofuranosidase activity"/>
    <property type="evidence" value="ECO:0007669"/>
    <property type="project" value="InterPro"/>
</dbReference>
<dbReference type="Gene3D" id="1.10.1740.10">
    <property type="match status" value="1"/>
</dbReference>
<evidence type="ECO:0000256" key="3">
    <source>
        <dbReference type="ARBA" id="ARBA00023125"/>
    </source>
</evidence>
<dbReference type="InterPro" id="IPR013325">
    <property type="entry name" value="RNA_pol_sigma_r2"/>
</dbReference>
<dbReference type="InterPro" id="IPR000838">
    <property type="entry name" value="RNA_pol_sigma70_ECF_CS"/>
</dbReference>
<accession>U5VW94</accession>
<evidence type="ECO:0000256" key="6">
    <source>
        <dbReference type="SAM" id="MobiDB-lite"/>
    </source>
</evidence>
<dbReference type="Pfam" id="PF04542">
    <property type="entry name" value="Sigma70_r2"/>
    <property type="match status" value="1"/>
</dbReference>
<dbReference type="PATRIC" id="fig|1246995.3.peg.3032"/>
<proteinExistence type="inferred from homology"/>
<dbReference type="EMBL" id="CP006272">
    <property type="protein sequence ID" value="AGZ41268.1"/>
    <property type="molecule type" value="Genomic_DNA"/>
</dbReference>
<keyword evidence="1 5" id="KW-0805">Transcription regulation</keyword>
<comment type="similarity">
    <text evidence="5">Belongs to the sigma-70 factor family. ECF subfamily.</text>
</comment>
<evidence type="ECO:0000259" key="8">
    <source>
        <dbReference type="Pfam" id="PF05270"/>
    </source>
</evidence>
<dbReference type="RefSeq" id="WP_023361327.1">
    <property type="nucleotide sequence ID" value="NC_022657.1"/>
</dbReference>